<keyword evidence="2" id="KW-0547">Nucleotide-binding</keyword>
<dbReference type="EMBL" id="DVFW01000047">
    <property type="protein sequence ID" value="HIQ81358.1"/>
    <property type="molecule type" value="Genomic_DNA"/>
</dbReference>
<dbReference type="SUPFAM" id="SSF63999">
    <property type="entry name" value="Thiamin pyrophosphokinase, catalytic domain"/>
    <property type="match status" value="1"/>
</dbReference>
<dbReference type="CDD" id="cd07995">
    <property type="entry name" value="TPK"/>
    <property type="match status" value="1"/>
</dbReference>
<dbReference type="Gene3D" id="3.40.50.10240">
    <property type="entry name" value="Thiamin pyrophosphokinase, catalytic domain"/>
    <property type="match status" value="1"/>
</dbReference>
<feature type="domain" description="Thiamin pyrophosphokinase thiamin-binding" evidence="6">
    <location>
        <begin position="127"/>
        <end position="201"/>
    </location>
</feature>
<dbReference type="Pfam" id="PF04265">
    <property type="entry name" value="TPK_B1_binding"/>
    <property type="match status" value="1"/>
</dbReference>
<comment type="caution">
    <text evidence="7">The sequence shown here is derived from an EMBL/GenBank/DDBJ whole genome shotgun (WGS) entry which is preliminary data.</text>
</comment>
<dbReference type="InterPro" id="IPR036371">
    <property type="entry name" value="TPK_B1-bd_sf"/>
</dbReference>
<dbReference type="NCBIfam" id="TIGR01378">
    <property type="entry name" value="thi_PPkinase"/>
    <property type="match status" value="1"/>
</dbReference>
<evidence type="ECO:0000313" key="8">
    <source>
        <dbReference type="Proteomes" id="UP000886787"/>
    </source>
</evidence>
<dbReference type="InterPro" id="IPR007373">
    <property type="entry name" value="Thiamin_PyroPKinase_B1-bd"/>
</dbReference>
<keyword evidence="4" id="KW-0067">ATP-binding</keyword>
<evidence type="ECO:0000256" key="1">
    <source>
        <dbReference type="ARBA" id="ARBA00022679"/>
    </source>
</evidence>
<dbReference type="InterPro" id="IPR053149">
    <property type="entry name" value="TPK"/>
</dbReference>
<dbReference type="GO" id="GO:0009229">
    <property type="term" value="P:thiamine diphosphate biosynthetic process"/>
    <property type="evidence" value="ECO:0007669"/>
    <property type="project" value="InterPro"/>
</dbReference>
<dbReference type="InterPro" id="IPR006282">
    <property type="entry name" value="Thi_PPkinase"/>
</dbReference>
<reference evidence="7" key="2">
    <citation type="journal article" date="2021" name="PeerJ">
        <title>Extensive microbial diversity within the chicken gut microbiome revealed by metagenomics and culture.</title>
        <authorList>
            <person name="Gilroy R."/>
            <person name="Ravi A."/>
            <person name="Getino M."/>
            <person name="Pursley I."/>
            <person name="Horton D.L."/>
            <person name="Alikhan N.F."/>
            <person name="Baker D."/>
            <person name="Gharbi K."/>
            <person name="Hall N."/>
            <person name="Watson M."/>
            <person name="Adriaenssens E.M."/>
            <person name="Foster-Nyarko E."/>
            <person name="Jarju S."/>
            <person name="Secka A."/>
            <person name="Antonio M."/>
            <person name="Oren A."/>
            <person name="Chaudhuri R.R."/>
            <person name="La Ragione R."/>
            <person name="Hildebrand F."/>
            <person name="Pallen M.J."/>
        </authorList>
    </citation>
    <scope>NUCLEOTIDE SEQUENCE</scope>
    <source>
        <strain evidence="7">ChiSjej1B19-3389</strain>
    </source>
</reference>
<reference evidence="7" key="1">
    <citation type="submission" date="2020-10" db="EMBL/GenBank/DDBJ databases">
        <authorList>
            <person name="Gilroy R."/>
        </authorList>
    </citation>
    <scope>NUCLEOTIDE SEQUENCE</scope>
    <source>
        <strain evidence="7">ChiSjej1B19-3389</strain>
    </source>
</reference>
<dbReference type="GO" id="GO:0030975">
    <property type="term" value="F:thiamine binding"/>
    <property type="evidence" value="ECO:0007669"/>
    <property type="project" value="InterPro"/>
</dbReference>
<dbReference type="PANTHER" id="PTHR41299:SF1">
    <property type="entry name" value="THIAMINE PYROPHOSPHOKINASE"/>
    <property type="match status" value="1"/>
</dbReference>
<dbReference type="Proteomes" id="UP000886787">
    <property type="component" value="Unassembled WGS sequence"/>
</dbReference>
<evidence type="ECO:0000259" key="6">
    <source>
        <dbReference type="SMART" id="SM00983"/>
    </source>
</evidence>
<evidence type="ECO:0000256" key="2">
    <source>
        <dbReference type="ARBA" id="ARBA00022741"/>
    </source>
</evidence>
<evidence type="ECO:0000256" key="5">
    <source>
        <dbReference type="NCBIfam" id="TIGR01378"/>
    </source>
</evidence>
<dbReference type="InterPro" id="IPR036759">
    <property type="entry name" value="TPK_catalytic_sf"/>
</dbReference>
<accession>A0A9D0ZJ26</accession>
<proteinExistence type="predicted"/>
<dbReference type="SUPFAM" id="SSF63862">
    <property type="entry name" value="Thiamin pyrophosphokinase, substrate-binding domain"/>
    <property type="match status" value="1"/>
</dbReference>
<keyword evidence="1 7" id="KW-0808">Transferase</keyword>
<dbReference type="EC" id="2.7.6.2" evidence="5"/>
<sequence>MSRCVIVAASPSFDITLLRQTVRTDDFVICADGGYLFAQKAGVKPSVIVGDFDSSQRPQTDVPIILLPTHKDDTDTMSAIKEGLRRGYREFILLGALGGREDHTFANYSALQYLYENGAQGVLLGKGLQVYYAPAGDFPVHNKEGCVLSVFPFGCAGCTVTHQGFEYELAKQELTSSFPLGVSNVVRSSCAVLTLHQGSALVMLYDKG</sequence>
<dbReference type="InterPro" id="IPR007371">
    <property type="entry name" value="TPK_catalytic"/>
</dbReference>
<protein>
    <recommendedName>
        <fullName evidence="5">Thiamine diphosphokinase</fullName>
        <ecNumber evidence="5">2.7.6.2</ecNumber>
    </recommendedName>
</protein>
<keyword evidence="3" id="KW-0418">Kinase</keyword>
<dbReference type="GO" id="GO:0006772">
    <property type="term" value="P:thiamine metabolic process"/>
    <property type="evidence" value="ECO:0007669"/>
    <property type="project" value="UniProtKB-UniRule"/>
</dbReference>
<dbReference type="GO" id="GO:0004788">
    <property type="term" value="F:thiamine diphosphokinase activity"/>
    <property type="evidence" value="ECO:0007669"/>
    <property type="project" value="UniProtKB-UniRule"/>
</dbReference>
<evidence type="ECO:0000256" key="3">
    <source>
        <dbReference type="ARBA" id="ARBA00022777"/>
    </source>
</evidence>
<dbReference type="Pfam" id="PF04263">
    <property type="entry name" value="TPK_catalytic"/>
    <property type="match status" value="1"/>
</dbReference>
<name>A0A9D0ZJ26_9FIRM</name>
<dbReference type="AlphaFoldDB" id="A0A9D0ZJ26"/>
<gene>
    <name evidence="7" type="ORF">IAD32_08785</name>
</gene>
<dbReference type="PANTHER" id="PTHR41299">
    <property type="entry name" value="THIAMINE PYROPHOSPHOKINASE"/>
    <property type="match status" value="1"/>
</dbReference>
<dbReference type="GO" id="GO:0005524">
    <property type="term" value="F:ATP binding"/>
    <property type="evidence" value="ECO:0007669"/>
    <property type="project" value="UniProtKB-KW"/>
</dbReference>
<organism evidence="7 8">
    <name type="scientific">Candidatus Scatavimonas merdigallinarum</name>
    <dbReference type="NCBI Taxonomy" id="2840914"/>
    <lineage>
        <taxon>Bacteria</taxon>
        <taxon>Bacillati</taxon>
        <taxon>Bacillota</taxon>
        <taxon>Clostridia</taxon>
        <taxon>Eubacteriales</taxon>
        <taxon>Oscillospiraceae</taxon>
        <taxon>Oscillospiraceae incertae sedis</taxon>
        <taxon>Candidatus Scatavimonas</taxon>
    </lineage>
</organism>
<evidence type="ECO:0000313" key="7">
    <source>
        <dbReference type="EMBL" id="HIQ81358.1"/>
    </source>
</evidence>
<dbReference type="SMART" id="SM00983">
    <property type="entry name" value="TPK_B1_binding"/>
    <property type="match status" value="1"/>
</dbReference>
<dbReference type="GO" id="GO:0016301">
    <property type="term" value="F:kinase activity"/>
    <property type="evidence" value="ECO:0007669"/>
    <property type="project" value="UniProtKB-KW"/>
</dbReference>
<evidence type="ECO:0000256" key="4">
    <source>
        <dbReference type="ARBA" id="ARBA00022840"/>
    </source>
</evidence>